<proteinExistence type="predicted"/>
<dbReference type="InParanoid" id="B2W7C2"/>
<dbReference type="HOGENOM" id="CLU_2513771_0_0_1"/>
<dbReference type="Proteomes" id="UP000001471">
    <property type="component" value="Unassembled WGS sequence"/>
</dbReference>
<gene>
    <name evidence="1" type="ORF">PTRG_05710</name>
</gene>
<dbReference type="AlphaFoldDB" id="B2W7C2"/>
<sequence length="85" mass="9835">MKGLFSFIAKNRPKTFTVSYSPDYKNLILNHVASDPSHPLHETQLEVTCSVTVASCKVCRHSRRDEGHHWGFDTCGEEWHYEEQN</sequence>
<dbReference type="OrthoDB" id="5238363at2759"/>
<name>B2W7C2_PYRTR</name>
<dbReference type="STRING" id="426418.B2W7C2"/>
<evidence type="ECO:0000313" key="1">
    <source>
        <dbReference type="EMBL" id="EDU48630.1"/>
    </source>
</evidence>
<evidence type="ECO:0000313" key="2">
    <source>
        <dbReference type="Proteomes" id="UP000001471"/>
    </source>
</evidence>
<reference evidence="2" key="1">
    <citation type="journal article" date="2013" name="G3 (Bethesda)">
        <title>Comparative genomics of a plant-pathogenic fungus, Pyrenophora tritici-repentis, reveals transduplication and the impact of repeat elements on pathogenicity and population divergence.</title>
        <authorList>
            <person name="Manning V.A."/>
            <person name="Pandelova I."/>
            <person name="Dhillon B."/>
            <person name="Wilhelm L.J."/>
            <person name="Goodwin S.B."/>
            <person name="Berlin A.M."/>
            <person name="Figueroa M."/>
            <person name="Freitag M."/>
            <person name="Hane J.K."/>
            <person name="Henrissat B."/>
            <person name="Holman W.H."/>
            <person name="Kodira C.D."/>
            <person name="Martin J."/>
            <person name="Oliver R.P."/>
            <person name="Robbertse B."/>
            <person name="Schackwitz W."/>
            <person name="Schwartz D.C."/>
            <person name="Spatafora J.W."/>
            <person name="Turgeon B.G."/>
            <person name="Yandava C."/>
            <person name="Young S."/>
            <person name="Zhou S."/>
            <person name="Zeng Q."/>
            <person name="Grigoriev I.V."/>
            <person name="Ma L.-J."/>
            <person name="Ciuffetti L.M."/>
        </authorList>
    </citation>
    <scope>NUCLEOTIDE SEQUENCE [LARGE SCALE GENOMIC DNA]</scope>
    <source>
        <strain evidence="2">Pt-1C-BFP</strain>
    </source>
</reference>
<protein>
    <submittedName>
        <fullName evidence="1">Uncharacterized protein</fullName>
    </submittedName>
</protein>
<accession>B2W7C2</accession>
<dbReference type="EMBL" id="DS231619">
    <property type="protein sequence ID" value="EDU48630.1"/>
    <property type="molecule type" value="Genomic_DNA"/>
</dbReference>
<organism evidence="1 2">
    <name type="scientific">Pyrenophora tritici-repentis (strain Pt-1C-BFP)</name>
    <name type="common">Wheat tan spot fungus</name>
    <name type="synonym">Drechslera tritici-repentis</name>
    <dbReference type="NCBI Taxonomy" id="426418"/>
    <lineage>
        <taxon>Eukaryota</taxon>
        <taxon>Fungi</taxon>
        <taxon>Dikarya</taxon>
        <taxon>Ascomycota</taxon>
        <taxon>Pezizomycotina</taxon>
        <taxon>Dothideomycetes</taxon>
        <taxon>Pleosporomycetidae</taxon>
        <taxon>Pleosporales</taxon>
        <taxon>Pleosporineae</taxon>
        <taxon>Pleosporaceae</taxon>
        <taxon>Pyrenophora</taxon>
    </lineage>
</organism>